<dbReference type="InterPro" id="IPR006597">
    <property type="entry name" value="Sel1-like"/>
</dbReference>
<dbReference type="RefSeq" id="WP_085783636.1">
    <property type="nucleotide sequence ID" value="NZ_CP008743.1"/>
</dbReference>
<dbReference type="STRING" id="1414854.GQ61_01750"/>
<dbReference type="PANTHER" id="PTHR11102:SF160">
    <property type="entry name" value="ERAD-ASSOCIATED E3 UBIQUITIN-PROTEIN LIGASE COMPONENT HRD3"/>
    <property type="match status" value="1"/>
</dbReference>
<keyword evidence="3" id="KW-1185">Reference proteome</keyword>
<evidence type="ECO:0000313" key="2">
    <source>
        <dbReference type="EMBL" id="ARN84269.1"/>
    </source>
</evidence>
<dbReference type="SMART" id="SM00671">
    <property type="entry name" value="SEL1"/>
    <property type="match status" value="3"/>
</dbReference>
<protein>
    <recommendedName>
        <fullName evidence="4">Beta-lactamase</fullName>
    </recommendedName>
</protein>
<evidence type="ECO:0000256" key="1">
    <source>
        <dbReference type="SAM" id="SignalP"/>
    </source>
</evidence>
<dbReference type="Gene3D" id="1.25.40.10">
    <property type="entry name" value="Tetratricopeptide repeat domain"/>
    <property type="match status" value="1"/>
</dbReference>
<dbReference type="PROSITE" id="PS51257">
    <property type="entry name" value="PROKAR_LIPOPROTEIN"/>
    <property type="match status" value="1"/>
</dbReference>
<dbReference type="AlphaFoldDB" id="A0A1W6N3A9"/>
<dbReference type="Proteomes" id="UP000237351">
    <property type="component" value="Chromosome"/>
</dbReference>
<organism evidence="2 3">
    <name type="scientific">Candidatus Nucleicultrix amoebiphila FS5</name>
    <dbReference type="NCBI Taxonomy" id="1414854"/>
    <lineage>
        <taxon>Bacteria</taxon>
        <taxon>Pseudomonadati</taxon>
        <taxon>Pseudomonadota</taxon>
        <taxon>Alphaproteobacteria</taxon>
        <taxon>Holosporales</taxon>
        <taxon>Candidatus Nucleicultricaceae</taxon>
        <taxon>Candidatus Nucleicultrix</taxon>
    </lineage>
</organism>
<feature type="signal peptide" evidence="1">
    <location>
        <begin position="1"/>
        <end position="21"/>
    </location>
</feature>
<dbReference type="KEGG" id="naf:GQ61_01750"/>
<dbReference type="SUPFAM" id="SSF81901">
    <property type="entry name" value="HCP-like"/>
    <property type="match status" value="1"/>
</dbReference>
<accession>A0A1W6N3A9</accession>
<gene>
    <name evidence="2" type="ORF">GQ61_01750</name>
</gene>
<dbReference type="InterPro" id="IPR050767">
    <property type="entry name" value="Sel1_AlgK"/>
</dbReference>
<proteinExistence type="predicted"/>
<evidence type="ECO:0000313" key="3">
    <source>
        <dbReference type="Proteomes" id="UP000237351"/>
    </source>
</evidence>
<dbReference type="InterPro" id="IPR011990">
    <property type="entry name" value="TPR-like_helical_dom_sf"/>
</dbReference>
<evidence type="ECO:0008006" key="4">
    <source>
        <dbReference type="Google" id="ProtNLM"/>
    </source>
</evidence>
<feature type="chain" id="PRO_5012461760" description="Beta-lactamase" evidence="1">
    <location>
        <begin position="22"/>
        <end position="315"/>
    </location>
</feature>
<name>A0A1W6N3A9_9PROT</name>
<sequence>MKKTFLYFITTSLFACSSVYATEDLLEGIGTHENSGSTSVKVVNYDPSVLELSTLQSLNARAKKGDGEAIEAILGPIANGLSYNRAQWSKLFLIDWPNKTIEELLTSNSSFQQLFLASFFKIPPLQGVLLYRLESLKENIQKRVKEGDAEALNIFGLMHEEGLGVTKDLNKALQCFSDSAALNNCHGLYNFARLHNNYSGLDANLEVAAINYDKAQKLGHRRSKTELAKLWSKVRMSLSFPESMGLLKEAASGGDDDAQALLALYFRKGLCLETESSFDVKAHYEKALTYINQALKQGYLDSARLKEEILGLLKS</sequence>
<reference evidence="2 3" key="1">
    <citation type="submission" date="2014-06" db="EMBL/GenBank/DDBJ databases">
        <title>The genome of the endonuclear symbiont Nucleicultrix amoebiphila.</title>
        <authorList>
            <person name="Schulz F."/>
            <person name="Horn M."/>
        </authorList>
    </citation>
    <scope>NUCLEOTIDE SEQUENCE [LARGE SCALE GENOMIC DNA]</scope>
    <source>
        <strain evidence="2 3">FS5</strain>
    </source>
</reference>
<dbReference type="PANTHER" id="PTHR11102">
    <property type="entry name" value="SEL-1-LIKE PROTEIN"/>
    <property type="match status" value="1"/>
</dbReference>
<keyword evidence="1" id="KW-0732">Signal</keyword>
<dbReference type="OrthoDB" id="6810016at2"/>
<dbReference type="EMBL" id="CP008743">
    <property type="protein sequence ID" value="ARN84269.1"/>
    <property type="molecule type" value="Genomic_DNA"/>
</dbReference>